<dbReference type="InterPro" id="IPR011760">
    <property type="entry name" value="PsdUridine_synth_TruD_insert"/>
</dbReference>
<dbReference type="Pfam" id="PF25094">
    <property type="entry name" value="R3H_PUS7L"/>
    <property type="match status" value="1"/>
</dbReference>
<dbReference type="PANTHER" id="PTHR13326">
    <property type="entry name" value="TRNA PSEUDOURIDINE SYNTHASE D"/>
    <property type="match status" value="1"/>
</dbReference>
<keyword evidence="3" id="KW-0413">Isomerase</keyword>
<reference evidence="8" key="1">
    <citation type="submission" date="2025-08" db="UniProtKB">
        <authorList>
            <consortium name="RefSeq"/>
        </authorList>
    </citation>
    <scope>IDENTIFICATION</scope>
</reference>
<dbReference type="PROSITE" id="PS51061">
    <property type="entry name" value="R3H"/>
    <property type="match status" value="1"/>
</dbReference>
<dbReference type="NCBIfam" id="TIGR00094">
    <property type="entry name" value="tRNA_TruD_broad"/>
    <property type="match status" value="1"/>
</dbReference>
<evidence type="ECO:0000259" key="5">
    <source>
        <dbReference type="PROSITE" id="PS50984"/>
    </source>
</evidence>
<evidence type="ECO:0000256" key="3">
    <source>
        <dbReference type="ARBA" id="ARBA00023235"/>
    </source>
</evidence>
<dbReference type="PANTHER" id="PTHR13326:SF21">
    <property type="entry name" value="PSEUDOURIDYLATE SYNTHASE PUS7L"/>
    <property type="match status" value="1"/>
</dbReference>
<name>A0ABM5GFY4_9SAUR</name>
<comment type="catalytic activity">
    <reaction evidence="1">
        <text>a uridine in mRNA = a pseudouridine in mRNA</text>
        <dbReference type="Rhea" id="RHEA:56644"/>
        <dbReference type="Rhea" id="RHEA-COMP:14658"/>
        <dbReference type="Rhea" id="RHEA-COMP:14659"/>
        <dbReference type="ChEBI" id="CHEBI:65314"/>
        <dbReference type="ChEBI" id="CHEBI:65315"/>
    </reaction>
</comment>
<protein>
    <submittedName>
        <fullName evidence="8">Pseudouridylate synthase PUS7L isoform X1</fullName>
    </submittedName>
</protein>
<comment type="similarity">
    <text evidence="2">Belongs to the pseudouridine synthase TruD family.</text>
</comment>
<evidence type="ECO:0000313" key="8">
    <source>
        <dbReference type="RefSeq" id="XP_072856550.1"/>
    </source>
</evidence>
<dbReference type="Pfam" id="PF23943">
    <property type="entry name" value="PUS7L_N"/>
    <property type="match status" value="1"/>
</dbReference>
<dbReference type="InterPro" id="IPR042214">
    <property type="entry name" value="TruD_catalytic"/>
</dbReference>
<evidence type="ECO:0000313" key="7">
    <source>
        <dbReference type="Proteomes" id="UP001652642"/>
    </source>
</evidence>
<feature type="signal peptide" evidence="4">
    <location>
        <begin position="1"/>
        <end position="17"/>
    </location>
</feature>
<dbReference type="Gene3D" id="3.30.2350.20">
    <property type="entry name" value="TruD, catalytic domain"/>
    <property type="match status" value="2"/>
</dbReference>
<keyword evidence="4" id="KW-0732">Signal</keyword>
<feature type="chain" id="PRO_5046967421" evidence="4">
    <location>
        <begin position="18"/>
        <end position="776"/>
    </location>
</feature>
<dbReference type="RefSeq" id="XP_072856550.1">
    <property type="nucleotide sequence ID" value="XM_073000449.1"/>
</dbReference>
<feature type="domain" description="R3H" evidence="6">
    <location>
        <begin position="289"/>
        <end position="357"/>
    </location>
</feature>
<dbReference type="GeneID" id="110082140"/>
<evidence type="ECO:0000256" key="1">
    <source>
        <dbReference type="ARBA" id="ARBA00001166"/>
    </source>
</evidence>
<evidence type="ECO:0000259" key="6">
    <source>
        <dbReference type="PROSITE" id="PS51061"/>
    </source>
</evidence>
<dbReference type="InterPro" id="IPR056963">
    <property type="entry name" value="PUS7L_N"/>
</dbReference>
<organism evidence="7 8">
    <name type="scientific">Pogona vitticeps</name>
    <name type="common">central bearded dragon</name>
    <dbReference type="NCBI Taxonomy" id="103695"/>
    <lineage>
        <taxon>Eukaryota</taxon>
        <taxon>Metazoa</taxon>
        <taxon>Chordata</taxon>
        <taxon>Craniata</taxon>
        <taxon>Vertebrata</taxon>
        <taxon>Euteleostomi</taxon>
        <taxon>Lepidosauria</taxon>
        <taxon>Squamata</taxon>
        <taxon>Bifurcata</taxon>
        <taxon>Unidentata</taxon>
        <taxon>Episquamata</taxon>
        <taxon>Toxicofera</taxon>
        <taxon>Iguania</taxon>
        <taxon>Acrodonta</taxon>
        <taxon>Agamidae</taxon>
        <taxon>Amphibolurinae</taxon>
        <taxon>Pogona</taxon>
    </lineage>
</organism>
<dbReference type="Pfam" id="PF01142">
    <property type="entry name" value="TruD"/>
    <property type="match status" value="1"/>
</dbReference>
<dbReference type="PROSITE" id="PS50984">
    <property type="entry name" value="TRUD"/>
    <property type="match status" value="1"/>
</dbReference>
<dbReference type="SUPFAM" id="SSF55120">
    <property type="entry name" value="Pseudouridine synthase"/>
    <property type="match status" value="1"/>
</dbReference>
<accession>A0ABM5GFY4</accession>
<dbReference type="InterPro" id="IPR001374">
    <property type="entry name" value="R3H_dom"/>
</dbReference>
<dbReference type="InterPro" id="IPR020103">
    <property type="entry name" value="PsdUridine_synth_cat_dom_sf"/>
</dbReference>
<dbReference type="PIRSF" id="PIRSF037016">
    <property type="entry name" value="Pseudouridin_synth_euk_prd"/>
    <property type="match status" value="1"/>
</dbReference>
<evidence type="ECO:0000256" key="2">
    <source>
        <dbReference type="ARBA" id="ARBA00007953"/>
    </source>
</evidence>
<evidence type="ECO:0000256" key="4">
    <source>
        <dbReference type="SAM" id="SignalP"/>
    </source>
</evidence>
<dbReference type="CDD" id="cd02576">
    <property type="entry name" value="PseudoU_synth_ScPUS7"/>
    <property type="match status" value="1"/>
</dbReference>
<keyword evidence="7" id="KW-1185">Reference proteome</keyword>
<dbReference type="Proteomes" id="UP001652642">
    <property type="component" value="Chromosome 5"/>
</dbReference>
<dbReference type="InterPro" id="IPR056961">
    <property type="entry name" value="R3H_PUS7L"/>
</dbReference>
<gene>
    <name evidence="8" type="primary">PUS7L</name>
</gene>
<dbReference type="InterPro" id="IPR001656">
    <property type="entry name" value="PsdUridine_synth_TruD"/>
</dbReference>
<sequence>MGHRGIFFFTTISTVLLKVVRSPCKTTPPCLPPHPMWQMEGSFPAQDCLVREGLSRQSSTEIKGSRKYRWFLLRNTEMEEDSALPGALHSSIYVNDHVGFCGSIKTFPSDFIVSEINALGQLVNECATDSLRTSCETLSEQTRSCQKDCKRLRLDPPEPNIDEECCRDQEGDVCCPSECLPSSTEESEIHTATNLLECHLDKALTLDSLLDESLREKLSQFACRVKDAWNSKCEPEAFPTEFSLGPVPDKKVRASLHGAIRQEYPFLLSVTKCGEMVLKANQDYHELCKLVSEEEACGFLKFLDAKLENSKFAFRPDGDKEHRKMVHHFLSKKFGKLVETKSFSDSEQNVFIMVRFRAKSGFRKRTNAKSEEKEDIYTAFTLRKENLETLEAIGYLSSELGVLPSDFSYTGIKDKKAITYQAMVVKKVTPSRLKALGRVIGKKGLSVSGIHCASQPLRLGELQGNHFDIIVRNLKFQNNDCSTSLKQRVCEAIENVKKNGFINYYGPQRFGLGQNIQTDQIGLALLNEELVKAVKLFFTPEDSDDPVNKAKKYFLETEDAKSTLAMLPDFKVREKMLLRALHRYGINHEGCTRGWLSIPHSMRIFYVHAYCSKIWNEAVSYRVKIYGTRVVAGDLIFSTECTESCLLNDKVHVVTSAEEMANRYAINQVVLPMAGYSVHYPTNKVGEWYQERLARDQLQMSQFRLPALQLNVPGCYRHILKYPHDMSYHFLNGNGEKIGTGDGLLQDSETSLCISFRLDPSCYATICLREIMKCDL</sequence>
<proteinExistence type="inferred from homology"/>
<feature type="domain" description="TRUD" evidence="5">
    <location>
        <begin position="500"/>
        <end position="722"/>
    </location>
</feature>